<protein>
    <submittedName>
        <fullName evidence="6">TetR family transcriptional regulator</fullName>
    </submittedName>
</protein>
<dbReference type="InterPro" id="IPR009057">
    <property type="entry name" value="Homeodomain-like_sf"/>
</dbReference>
<reference evidence="6" key="1">
    <citation type="submission" date="2019-06" db="EMBL/GenBank/DDBJ databases">
        <authorList>
            <person name="Deangelis K."/>
            <person name="Huntemann M."/>
            <person name="Clum A."/>
            <person name="Pillay M."/>
            <person name="Palaniappan K."/>
            <person name="Varghese N."/>
            <person name="Mikhailova N."/>
            <person name="Stamatis D."/>
            <person name="Reddy T."/>
            <person name="Daum C."/>
            <person name="Shapiro N."/>
            <person name="Ivanova N."/>
            <person name="Kyrpides N."/>
            <person name="Woyke T."/>
        </authorList>
    </citation>
    <scope>NUCLEOTIDE SEQUENCE [LARGE SCALE GENOMIC DNA]</scope>
    <source>
        <strain evidence="6">128R</strain>
    </source>
</reference>
<reference evidence="6" key="2">
    <citation type="submission" date="2019-08" db="EMBL/GenBank/DDBJ databases">
        <title>Investigation of anaerobic lignin degradation for improved lignocellulosic biofuels.</title>
        <authorList>
            <person name="Deangelis K.PhD."/>
        </authorList>
    </citation>
    <scope>NUCLEOTIDE SEQUENCE [LARGE SCALE GENOMIC DNA]</scope>
    <source>
        <strain evidence="6">128R</strain>
    </source>
</reference>
<feature type="DNA-binding region" description="H-T-H motif" evidence="4">
    <location>
        <begin position="32"/>
        <end position="51"/>
    </location>
</feature>
<keyword evidence="2 4" id="KW-0238">DNA-binding</keyword>
<dbReference type="InterPro" id="IPR050624">
    <property type="entry name" value="HTH-type_Tx_Regulator"/>
</dbReference>
<organism evidence="6">
    <name type="scientific">Serratia fonticola</name>
    <dbReference type="NCBI Taxonomy" id="47917"/>
    <lineage>
        <taxon>Bacteria</taxon>
        <taxon>Pseudomonadati</taxon>
        <taxon>Pseudomonadota</taxon>
        <taxon>Gammaproteobacteria</taxon>
        <taxon>Enterobacterales</taxon>
        <taxon>Yersiniaceae</taxon>
        <taxon>Serratia</taxon>
    </lineage>
</organism>
<keyword evidence="1" id="KW-0805">Transcription regulation</keyword>
<evidence type="ECO:0000256" key="4">
    <source>
        <dbReference type="PROSITE-ProRule" id="PRU00335"/>
    </source>
</evidence>
<dbReference type="AlphaFoldDB" id="A0A542BLC5"/>
<dbReference type="PANTHER" id="PTHR43479:SF11">
    <property type="entry name" value="ACREF_ENVCD OPERON REPRESSOR-RELATED"/>
    <property type="match status" value="1"/>
</dbReference>
<dbReference type="PROSITE" id="PS50977">
    <property type="entry name" value="HTH_TETR_2"/>
    <property type="match status" value="1"/>
</dbReference>
<dbReference type="Pfam" id="PF21303">
    <property type="entry name" value="TetR_C_39"/>
    <property type="match status" value="1"/>
</dbReference>
<dbReference type="FunFam" id="1.10.10.60:FF:000141">
    <property type="entry name" value="TetR family transcriptional regulator"/>
    <property type="match status" value="1"/>
</dbReference>
<sequence length="213" mass="23287">MVRTVKKPEVRRAEILQAAGKLFQEQGYETTSVDEIVRSAGIAKGTFYYYFKSKEEILAALAQQICADIVSRSQIIADDPQLGAIEKFCAIIAAQNQTVEDGQSIVKDLHRPENRALHERSNIETVLSFGPILASVVEQGNREGVFHVADPLSTVQFVLAGSLFLFGHQTFNWTPEEEAARMQAMLLLIERAFGAAPGSFAAALGASIQGEKC</sequence>
<dbReference type="OrthoDB" id="5816932at2"/>
<dbReference type="EMBL" id="VISQ01000001">
    <property type="protein sequence ID" value="TVZ68113.1"/>
    <property type="molecule type" value="Genomic_DNA"/>
</dbReference>
<dbReference type="Gene3D" id="1.10.357.10">
    <property type="entry name" value="Tetracycline Repressor, domain 2"/>
    <property type="match status" value="1"/>
</dbReference>
<proteinExistence type="predicted"/>
<dbReference type="GO" id="GO:0003677">
    <property type="term" value="F:DNA binding"/>
    <property type="evidence" value="ECO:0007669"/>
    <property type="project" value="UniProtKB-UniRule"/>
</dbReference>
<keyword evidence="3" id="KW-0804">Transcription</keyword>
<evidence type="ECO:0000256" key="1">
    <source>
        <dbReference type="ARBA" id="ARBA00023015"/>
    </source>
</evidence>
<gene>
    <name evidence="6" type="ORF">FHU10_0532</name>
</gene>
<name>A0A542BLC5_SERFO</name>
<comment type="caution">
    <text evidence="6">The sequence shown here is derived from an EMBL/GenBank/DDBJ whole genome shotgun (WGS) entry which is preliminary data.</text>
</comment>
<dbReference type="InterPro" id="IPR023772">
    <property type="entry name" value="DNA-bd_HTH_TetR-type_CS"/>
</dbReference>
<feature type="domain" description="HTH tetR-type" evidence="5">
    <location>
        <begin position="9"/>
        <end position="69"/>
    </location>
</feature>
<dbReference type="InterPro" id="IPR001647">
    <property type="entry name" value="HTH_TetR"/>
</dbReference>
<dbReference type="InterPro" id="IPR049149">
    <property type="entry name" value="TetR/AcrR_C"/>
</dbReference>
<evidence type="ECO:0000256" key="3">
    <source>
        <dbReference type="ARBA" id="ARBA00023163"/>
    </source>
</evidence>
<dbReference type="PRINTS" id="PR00455">
    <property type="entry name" value="HTHTETR"/>
</dbReference>
<dbReference type="PROSITE" id="PS01081">
    <property type="entry name" value="HTH_TETR_1"/>
    <property type="match status" value="1"/>
</dbReference>
<dbReference type="Pfam" id="PF00440">
    <property type="entry name" value="TetR_N"/>
    <property type="match status" value="1"/>
</dbReference>
<evidence type="ECO:0000259" key="5">
    <source>
        <dbReference type="PROSITE" id="PS50977"/>
    </source>
</evidence>
<evidence type="ECO:0000256" key="2">
    <source>
        <dbReference type="ARBA" id="ARBA00023125"/>
    </source>
</evidence>
<dbReference type="PANTHER" id="PTHR43479">
    <property type="entry name" value="ACREF/ENVCD OPERON REPRESSOR-RELATED"/>
    <property type="match status" value="1"/>
</dbReference>
<accession>A0A542BLC5</accession>
<dbReference type="SUPFAM" id="SSF46689">
    <property type="entry name" value="Homeodomain-like"/>
    <property type="match status" value="1"/>
</dbReference>
<evidence type="ECO:0000313" key="6">
    <source>
        <dbReference type="EMBL" id="TVZ68113.1"/>
    </source>
</evidence>